<dbReference type="EMBL" id="CM010720">
    <property type="protein sequence ID" value="RZC65524.1"/>
    <property type="molecule type" value="Genomic_DNA"/>
</dbReference>
<name>A0A4Y7JWR0_PAPSO</name>
<dbReference type="AlphaFoldDB" id="A0A4Y7JWR0"/>
<protein>
    <submittedName>
        <fullName evidence="2">Uncharacterized protein</fullName>
    </submittedName>
</protein>
<keyword evidence="3" id="KW-1185">Reference proteome</keyword>
<feature type="region of interest" description="Disordered" evidence="1">
    <location>
        <begin position="74"/>
        <end position="108"/>
    </location>
</feature>
<evidence type="ECO:0000313" key="3">
    <source>
        <dbReference type="Proteomes" id="UP000316621"/>
    </source>
</evidence>
<accession>A0A4Y7JWR0</accession>
<dbReference type="Gramene" id="RZC65524">
    <property type="protein sequence ID" value="RZC65524"/>
    <property type="gene ID" value="C5167_009212"/>
</dbReference>
<evidence type="ECO:0000256" key="1">
    <source>
        <dbReference type="SAM" id="MobiDB-lite"/>
    </source>
</evidence>
<sequence>MVQCKTNRRKKNYLLFCKESLDIGTVWTNRNLFRAHGYVNYENQQQFISCSWVNQMAQLAQNYQSYVAGSQDSIMGTPPVPKNDEGPVVTTPLNAPQISAPPPMLPMQSSNTHTPIPTTLSPVQNSVPPQNFLVKNSSRPLVLVIQNSPVP</sequence>
<reference evidence="2 3" key="1">
    <citation type="journal article" date="2018" name="Science">
        <title>The opium poppy genome and morphinan production.</title>
        <authorList>
            <person name="Guo L."/>
            <person name="Winzer T."/>
            <person name="Yang X."/>
            <person name="Li Y."/>
            <person name="Ning Z."/>
            <person name="He Z."/>
            <person name="Teodor R."/>
            <person name="Lu Y."/>
            <person name="Bowser T.A."/>
            <person name="Graham I.A."/>
            <person name="Ye K."/>
        </authorList>
    </citation>
    <scope>NUCLEOTIDE SEQUENCE [LARGE SCALE GENOMIC DNA]</scope>
    <source>
        <strain evidence="3">cv. HN1</strain>
        <tissue evidence="2">Leaves</tissue>
    </source>
</reference>
<organism evidence="2 3">
    <name type="scientific">Papaver somniferum</name>
    <name type="common">Opium poppy</name>
    <dbReference type="NCBI Taxonomy" id="3469"/>
    <lineage>
        <taxon>Eukaryota</taxon>
        <taxon>Viridiplantae</taxon>
        <taxon>Streptophyta</taxon>
        <taxon>Embryophyta</taxon>
        <taxon>Tracheophyta</taxon>
        <taxon>Spermatophyta</taxon>
        <taxon>Magnoliopsida</taxon>
        <taxon>Ranunculales</taxon>
        <taxon>Papaveraceae</taxon>
        <taxon>Papaveroideae</taxon>
        <taxon>Papaver</taxon>
    </lineage>
</organism>
<dbReference type="Proteomes" id="UP000316621">
    <property type="component" value="Chromosome 6"/>
</dbReference>
<proteinExistence type="predicted"/>
<evidence type="ECO:0000313" key="2">
    <source>
        <dbReference type="EMBL" id="RZC65524.1"/>
    </source>
</evidence>
<gene>
    <name evidence="2" type="ORF">C5167_009212</name>
</gene>